<dbReference type="EMBL" id="JAUMIT010000004">
    <property type="protein sequence ID" value="MDO3695154.1"/>
    <property type="molecule type" value="Genomic_DNA"/>
</dbReference>
<gene>
    <name evidence="2" type="ORF">QVZ41_09890</name>
</gene>
<evidence type="ECO:0000259" key="1">
    <source>
        <dbReference type="Pfam" id="PF22578"/>
    </source>
</evidence>
<accession>A0ABT8VT69</accession>
<dbReference type="InterPro" id="IPR036188">
    <property type="entry name" value="FAD/NAD-bd_sf"/>
</dbReference>
<dbReference type="Pfam" id="PF22578">
    <property type="entry name" value="GGR_cat"/>
    <property type="match status" value="1"/>
</dbReference>
<evidence type="ECO:0000313" key="2">
    <source>
        <dbReference type="EMBL" id="MDO3695154.1"/>
    </source>
</evidence>
<reference evidence="2" key="1">
    <citation type="submission" date="2023-07" db="EMBL/GenBank/DDBJ databases">
        <title>Wenyingzhuangia sp. chi5 genome sequencing and assembly.</title>
        <authorList>
            <person name="Park S."/>
        </authorList>
    </citation>
    <scope>NUCLEOTIDE SEQUENCE</scope>
    <source>
        <strain evidence="2">Chi5</strain>
    </source>
</reference>
<sequence>MIIKEYDVIVIGGGPAGGQSARELSAKGYKVLLTERHKSFKENNFSSAGMTLDPLTEFDIPESVVGAYWKNLEVQCSKNLYSWKGNKSKGVVLDFGRLRQFLADETIKYGGDVLMGHTYLKKELISDGVIASFKNAVSNEVVQYKAKLLVDATGPGRRVMYNSLEDQPKLICGGGVEYLIEVEQKIYDKYKDSLFFFLGDEWAYKGYSWIFPMENRILKVGAGKIYIQVDKEDEFKGSVKKMTEKVIKDYLKADEYNLIDIHGGTLKYSPSIKDTFYKDKVVAVGDAVSTVNPLGGEGIRYAMQNARLASNYIDHYLKSGRESFSTYRKKWRNKHLLKWQLSEASCRRMYAKYTDDKIERRIGYIHKTTNIDSIIEMLFNFKFNKMITRVFEVYKLKLIYKFNKNPKVKFR</sequence>
<dbReference type="PANTHER" id="PTHR42685:SF22">
    <property type="entry name" value="CONDITIONED MEDIUM FACTOR RECEPTOR 1"/>
    <property type="match status" value="1"/>
</dbReference>
<dbReference type="InterPro" id="IPR050407">
    <property type="entry name" value="Geranylgeranyl_reductase"/>
</dbReference>
<evidence type="ECO:0000313" key="3">
    <source>
        <dbReference type="Proteomes" id="UP001168642"/>
    </source>
</evidence>
<dbReference type="InterPro" id="IPR054715">
    <property type="entry name" value="GGR_cat"/>
</dbReference>
<dbReference type="RefSeq" id="WP_302884413.1">
    <property type="nucleotide sequence ID" value="NZ_JAUMIT010000004.1"/>
</dbReference>
<feature type="domain" description="Digeranylgeranylglycerophospholipid reductase catalytic" evidence="1">
    <location>
        <begin position="187"/>
        <end position="264"/>
    </location>
</feature>
<comment type="caution">
    <text evidence="2">The sequence shown here is derived from an EMBL/GenBank/DDBJ whole genome shotgun (WGS) entry which is preliminary data.</text>
</comment>
<dbReference type="Proteomes" id="UP001168642">
    <property type="component" value="Unassembled WGS sequence"/>
</dbReference>
<organism evidence="2 3">
    <name type="scientific">Wenyingzhuangia gilva</name>
    <dbReference type="NCBI Taxonomy" id="3057677"/>
    <lineage>
        <taxon>Bacteria</taxon>
        <taxon>Pseudomonadati</taxon>
        <taxon>Bacteroidota</taxon>
        <taxon>Flavobacteriia</taxon>
        <taxon>Flavobacteriales</taxon>
        <taxon>Flavobacteriaceae</taxon>
        <taxon>Wenyingzhuangia</taxon>
    </lineage>
</organism>
<dbReference type="EC" id="1.-.-.-" evidence="2"/>
<proteinExistence type="predicted"/>
<dbReference type="Pfam" id="PF12831">
    <property type="entry name" value="FAD_oxidored"/>
    <property type="match status" value="1"/>
</dbReference>
<dbReference type="SUPFAM" id="SSF51905">
    <property type="entry name" value="FAD/NAD(P)-binding domain"/>
    <property type="match status" value="1"/>
</dbReference>
<keyword evidence="2" id="KW-0560">Oxidoreductase</keyword>
<keyword evidence="3" id="KW-1185">Reference proteome</keyword>
<dbReference type="GO" id="GO:0016491">
    <property type="term" value="F:oxidoreductase activity"/>
    <property type="evidence" value="ECO:0007669"/>
    <property type="project" value="UniProtKB-KW"/>
</dbReference>
<dbReference type="PANTHER" id="PTHR42685">
    <property type="entry name" value="GERANYLGERANYL DIPHOSPHATE REDUCTASE"/>
    <property type="match status" value="1"/>
</dbReference>
<dbReference type="Gene3D" id="3.50.50.60">
    <property type="entry name" value="FAD/NAD(P)-binding domain"/>
    <property type="match status" value="1"/>
</dbReference>
<dbReference type="PRINTS" id="PR00420">
    <property type="entry name" value="RNGMNOXGNASE"/>
</dbReference>
<name>A0ABT8VT69_9FLAO</name>
<protein>
    <submittedName>
        <fullName evidence="2">NAD(P)/FAD-dependent oxidoreductase</fullName>
        <ecNumber evidence="2">1.-.-.-</ecNumber>
    </submittedName>
</protein>